<gene>
    <name evidence="2" type="ORF">EUTSA_v10002867mg</name>
</gene>
<keyword evidence="3" id="KW-1185">Reference proteome</keyword>
<reference evidence="2 3" key="1">
    <citation type="journal article" date="2013" name="Front. Plant Sci.">
        <title>The Reference Genome of the Halophytic Plant Eutrema salsugineum.</title>
        <authorList>
            <person name="Yang R."/>
            <person name="Jarvis D.E."/>
            <person name="Chen H."/>
            <person name="Beilstein M.A."/>
            <person name="Grimwood J."/>
            <person name="Jenkins J."/>
            <person name="Shu S."/>
            <person name="Prochnik S."/>
            <person name="Xin M."/>
            <person name="Ma C."/>
            <person name="Schmutz J."/>
            <person name="Wing R.A."/>
            <person name="Mitchell-Olds T."/>
            <person name="Schumaker K.S."/>
            <person name="Wang X."/>
        </authorList>
    </citation>
    <scope>NUCLEOTIDE SEQUENCE [LARGE SCALE GENOMIC DNA]</scope>
</reference>
<dbReference type="Pfam" id="PF07734">
    <property type="entry name" value="FBA_1"/>
    <property type="match status" value="2"/>
</dbReference>
<feature type="domain" description="F-box associated beta-propeller type 1" evidence="1">
    <location>
        <begin position="73"/>
        <end position="165"/>
    </location>
</feature>
<protein>
    <recommendedName>
        <fullName evidence="1">F-box associated beta-propeller type 1 domain-containing protein</fullName>
    </recommendedName>
</protein>
<feature type="domain" description="F-box associated beta-propeller type 1" evidence="1">
    <location>
        <begin position="1"/>
        <end position="69"/>
    </location>
</feature>
<dbReference type="InterPro" id="IPR006527">
    <property type="entry name" value="F-box-assoc_dom_typ1"/>
</dbReference>
<dbReference type="NCBIfam" id="TIGR01640">
    <property type="entry name" value="F_box_assoc_1"/>
    <property type="match status" value="1"/>
</dbReference>
<dbReference type="EMBL" id="KI517609">
    <property type="protein sequence ID" value="ESQ37223.1"/>
    <property type="molecule type" value="Genomic_DNA"/>
</dbReference>
<feature type="non-terminal residue" evidence="2">
    <location>
        <position position="1"/>
    </location>
</feature>
<sequence length="176" mass="20050">SDSWRVLDVVAPECYIESSNGVSLKGNIYWVAYDKPGHSEEFILSFEFTGESFRRFCLPAFQNPGQVALSGIKMDIWVTNEIDTEANSLQWSKFFTVDIALRGYSCHVPPSFLMDEEKKVVVCCYASSNKTIIDQYYTEYPFVEATQVSSVSSIIFSYVPSLVQIQQVEAKNIRKY</sequence>
<dbReference type="KEGG" id="eus:EUTSA_v10002867mg"/>
<dbReference type="OMA" id="CFLEGGF"/>
<dbReference type="Gramene" id="ESQ37223">
    <property type="protein sequence ID" value="ESQ37223"/>
    <property type="gene ID" value="EUTSA_v10002867mg"/>
</dbReference>
<evidence type="ECO:0000259" key="1">
    <source>
        <dbReference type="Pfam" id="PF07734"/>
    </source>
</evidence>
<organism evidence="2 3">
    <name type="scientific">Eutrema salsugineum</name>
    <name type="common">Saltwater cress</name>
    <name type="synonym">Sisymbrium salsugineum</name>
    <dbReference type="NCBI Taxonomy" id="72664"/>
    <lineage>
        <taxon>Eukaryota</taxon>
        <taxon>Viridiplantae</taxon>
        <taxon>Streptophyta</taxon>
        <taxon>Embryophyta</taxon>
        <taxon>Tracheophyta</taxon>
        <taxon>Spermatophyta</taxon>
        <taxon>Magnoliopsida</taxon>
        <taxon>eudicotyledons</taxon>
        <taxon>Gunneridae</taxon>
        <taxon>Pentapetalae</taxon>
        <taxon>rosids</taxon>
        <taxon>malvids</taxon>
        <taxon>Brassicales</taxon>
        <taxon>Brassicaceae</taxon>
        <taxon>Eutremeae</taxon>
        <taxon>Eutrema</taxon>
    </lineage>
</organism>
<evidence type="ECO:0000313" key="2">
    <source>
        <dbReference type="EMBL" id="ESQ37223.1"/>
    </source>
</evidence>
<accession>V4LBT3</accession>
<name>V4LBT3_EUTSA</name>
<proteinExistence type="predicted"/>
<dbReference type="AlphaFoldDB" id="V4LBT3"/>
<dbReference type="Proteomes" id="UP000030689">
    <property type="component" value="Unassembled WGS sequence"/>
</dbReference>
<evidence type="ECO:0000313" key="3">
    <source>
        <dbReference type="Proteomes" id="UP000030689"/>
    </source>
</evidence>
<dbReference type="InterPro" id="IPR017451">
    <property type="entry name" value="F-box-assoc_interact_dom"/>
</dbReference>